<evidence type="ECO:0000256" key="1">
    <source>
        <dbReference type="SAM" id="MobiDB-lite"/>
    </source>
</evidence>
<feature type="compositionally biased region" description="Polar residues" evidence="1">
    <location>
        <begin position="153"/>
        <end position="162"/>
    </location>
</feature>
<keyword evidence="2" id="KW-0812">Transmembrane</keyword>
<feature type="compositionally biased region" description="Low complexity" evidence="1">
    <location>
        <begin position="163"/>
        <end position="181"/>
    </location>
</feature>
<evidence type="ECO:0008006" key="5">
    <source>
        <dbReference type="Google" id="ProtNLM"/>
    </source>
</evidence>
<evidence type="ECO:0000313" key="4">
    <source>
        <dbReference type="Proteomes" id="UP000235672"/>
    </source>
</evidence>
<dbReference type="STRING" id="1745343.A0A2J6Q7T5"/>
<keyword evidence="2" id="KW-0472">Membrane</keyword>
<feature type="transmembrane region" description="Helical" evidence="2">
    <location>
        <begin position="335"/>
        <end position="356"/>
    </location>
</feature>
<evidence type="ECO:0000313" key="3">
    <source>
        <dbReference type="EMBL" id="PMD22294.1"/>
    </source>
</evidence>
<protein>
    <recommendedName>
        <fullName evidence="5">Extracellular membrane protein CFEM domain-containing protein</fullName>
    </recommendedName>
</protein>
<proteinExistence type="predicted"/>
<sequence length="456" mass="48144">MKTQSKLASFKMPATRQAIAGTLWIFLLDHVLAVANQIDMRNVSGFANTPACAQQCLYCCYDVAFQSACYTNECFCLNSQLSNRLDYVEYCVTEQCNGNQTAIIEATSIVNSYCLSSLWTSKYPVLTDAAATSPTAAIEITVPSGFFWEPTSSPTSPGVLSPTTSQASSSTQSASAGAGSSETNINFTTTFNGRPLLTGTCGTPTFTPVPDSVISPYLWLAFVGCLEERLDCCPFSGSPQGVPYVDLPSSSQALGRCPQDYSAVGSNCCPTGFSMYDQAIPTGGPTPCVSSLESPLTFSTPTTGGSSYTPAITGEVFALSLPLQPHNGLSTGSKAGIGVGAAVGGIAILSAIWFWWRVRNKSSKRGPPEVVAPALGDKGELDGRQVSGAPPNYHHSASGHVSPTDLQEHQLIHGNMLDGRQVSEVPDNSRHFSSGHTVSTFMQGGQVSELYADPRV</sequence>
<dbReference type="AlphaFoldDB" id="A0A2J6Q7T5"/>
<keyword evidence="2" id="KW-1133">Transmembrane helix</keyword>
<feature type="region of interest" description="Disordered" evidence="1">
    <location>
        <begin position="153"/>
        <end position="181"/>
    </location>
</feature>
<dbReference type="EMBL" id="KZ613478">
    <property type="protein sequence ID" value="PMD22294.1"/>
    <property type="molecule type" value="Genomic_DNA"/>
</dbReference>
<evidence type="ECO:0000256" key="2">
    <source>
        <dbReference type="SAM" id="Phobius"/>
    </source>
</evidence>
<dbReference type="OrthoDB" id="3065412at2759"/>
<keyword evidence="4" id="KW-1185">Reference proteome</keyword>
<reference evidence="3 4" key="1">
    <citation type="submission" date="2016-05" db="EMBL/GenBank/DDBJ databases">
        <title>A degradative enzymes factory behind the ericoid mycorrhizal symbiosis.</title>
        <authorList>
            <consortium name="DOE Joint Genome Institute"/>
            <person name="Martino E."/>
            <person name="Morin E."/>
            <person name="Grelet G."/>
            <person name="Kuo A."/>
            <person name="Kohler A."/>
            <person name="Daghino S."/>
            <person name="Barry K."/>
            <person name="Choi C."/>
            <person name="Cichocki N."/>
            <person name="Clum A."/>
            <person name="Copeland A."/>
            <person name="Hainaut M."/>
            <person name="Haridas S."/>
            <person name="Labutti K."/>
            <person name="Lindquist E."/>
            <person name="Lipzen A."/>
            <person name="Khouja H.-R."/>
            <person name="Murat C."/>
            <person name="Ohm R."/>
            <person name="Olson A."/>
            <person name="Spatafora J."/>
            <person name="Veneault-Fourrey C."/>
            <person name="Henrissat B."/>
            <person name="Grigoriev I."/>
            <person name="Martin F."/>
            <person name="Perotto S."/>
        </authorList>
    </citation>
    <scope>NUCLEOTIDE SEQUENCE [LARGE SCALE GENOMIC DNA]</scope>
    <source>
        <strain evidence="3 4">UAMH 7357</strain>
    </source>
</reference>
<accession>A0A2J6Q7T5</accession>
<dbReference type="Proteomes" id="UP000235672">
    <property type="component" value="Unassembled WGS sequence"/>
</dbReference>
<name>A0A2J6Q7T5_9HELO</name>
<gene>
    <name evidence="3" type="ORF">NA56DRAFT_748077</name>
</gene>
<organism evidence="3 4">
    <name type="scientific">Hyaloscypha hepaticicola</name>
    <dbReference type="NCBI Taxonomy" id="2082293"/>
    <lineage>
        <taxon>Eukaryota</taxon>
        <taxon>Fungi</taxon>
        <taxon>Dikarya</taxon>
        <taxon>Ascomycota</taxon>
        <taxon>Pezizomycotina</taxon>
        <taxon>Leotiomycetes</taxon>
        <taxon>Helotiales</taxon>
        <taxon>Hyaloscyphaceae</taxon>
        <taxon>Hyaloscypha</taxon>
    </lineage>
</organism>
<feature type="region of interest" description="Disordered" evidence="1">
    <location>
        <begin position="363"/>
        <end position="402"/>
    </location>
</feature>